<dbReference type="EMBL" id="CP060784">
    <property type="protein sequence ID" value="QNP50984.1"/>
    <property type="molecule type" value="Genomic_DNA"/>
</dbReference>
<feature type="compositionally biased region" description="Polar residues" evidence="1">
    <location>
        <begin position="49"/>
        <end position="62"/>
    </location>
</feature>
<sequence length="105" mass="10778">MANHPQNTDTTSEDSGSGRVSTTNSGQDGTSINKAFSAAKKADQKEEQQSGQNPKTTSTQGNMGDGAGIRGDYGDSDQTNGMEGEDGADMRRSAEAGGESENSGK</sequence>
<dbReference type="RefSeq" id="WP_187731286.1">
    <property type="nucleotide sequence ID" value="NZ_BMFN01000001.1"/>
</dbReference>
<feature type="region of interest" description="Disordered" evidence="1">
    <location>
        <begin position="1"/>
        <end position="105"/>
    </location>
</feature>
<gene>
    <name evidence="2" type="ORF">H9L05_12645</name>
</gene>
<dbReference type="AlphaFoldDB" id="A0A7H0GRR8"/>
<dbReference type="Proteomes" id="UP000516093">
    <property type="component" value="Chromosome"/>
</dbReference>
<proteinExistence type="predicted"/>
<keyword evidence="3" id="KW-1185">Reference proteome</keyword>
<name>A0A7H0GRR8_9BACT</name>
<dbReference type="KEGG" id="hqi:H9L05_12645"/>
<evidence type="ECO:0000256" key="1">
    <source>
        <dbReference type="SAM" id="MobiDB-lite"/>
    </source>
</evidence>
<feature type="compositionally biased region" description="Polar residues" evidence="1">
    <location>
        <begin position="1"/>
        <end position="34"/>
    </location>
</feature>
<evidence type="ECO:0000313" key="2">
    <source>
        <dbReference type="EMBL" id="QNP50984.1"/>
    </source>
</evidence>
<evidence type="ECO:0000313" key="3">
    <source>
        <dbReference type="Proteomes" id="UP000516093"/>
    </source>
</evidence>
<protein>
    <submittedName>
        <fullName evidence="2">Uncharacterized protein</fullName>
    </submittedName>
</protein>
<organism evidence="2 3">
    <name type="scientific">Hymenobacter qilianensis</name>
    <dbReference type="NCBI Taxonomy" id="1385715"/>
    <lineage>
        <taxon>Bacteria</taxon>
        <taxon>Pseudomonadati</taxon>
        <taxon>Bacteroidota</taxon>
        <taxon>Cytophagia</taxon>
        <taxon>Cytophagales</taxon>
        <taxon>Hymenobacteraceae</taxon>
        <taxon>Hymenobacter</taxon>
    </lineage>
</organism>
<accession>A0A7H0GRR8</accession>
<reference evidence="2 3" key="1">
    <citation type="submission" date="2020-08" db="EMBL/GenBank/DDBJ databases">
        <title>Genome sequence of Hymenobacter qilianensis JCM 19763T.</title>
        <authorList>
            <person name="Hyun D.-W."/>
            <person name="Bae J.-W."/>
        </authorList>
    </citation>
    <scope>NUCLEOTIDE SEQUENCE [LARGE SCALE GENOMIC DNA]</scope>
    <source>
        <strain evidence="2 3">JCM 19763</strain>
    </source>
</reference>